<dbReference type="GO" id="GO:0051997">
    <property type="term" value="F:2-oxo-4-hydroxy-4-carboxy-5-ureidoimidazoline decarboxylase activity"/>
    <property type="evidence" value="ECO:0007669"/>
    <property type="project" value="UniProtKB-EC"/>
</dbReference>
<dbReference type="EC" id="4.1.1.97" evidence="3"/>
<comment type="catalytic activity">
    <reaction evidence="1">
        <text>5-hydroxy-2-oxo-4-ureido-2,5-dihydro-1H-imidazole-5-carboxylate + H(+) = (S)-allantoin + CO2</text>
        <dbReference type="Rhea" id="RHEA:26301"/>
        <dbReference type="ChEBI" id="CHEBI:15378"/>
        <dbReference type="ChEBI" id="CHEBI:15678"/>
        <dbReference type="ChEBI" id="CHEBI:16526"/>
        <dbReference type="ChEBI" id="CHEBI:58639"/>
        <dbReference type="EC" id="4.1.1.97"/>
    </reaction>
</comment>
<sequence length="163" mass="18103">MMEIPLNELRESLAACLSVQRWIDDVVREAPFDDVAQLLAVAYDAATPLSPVEIDEAIAHHPRIGEKPEGEGAAQAFSRSEQAALGDDENELAAAIAAGNRAYEDRFGRVFIIRAAGRTRAEILEELERRLELPNSTELEIVGEQLREIALIRLEKIYGRELP</sequence>
<organism evidence="8 9">
    <name type="scientific">Lacisediminihabitans profunda</name>
    <dbReference type="NCBI Taxonomy" id="2594790"/>
    <lineage>
        <taxon>Bacteria</taxon>
        <taxon>Bacillati</taxon>
        <taxon>Actinomycetota</taxon>
        <taxon>Actinomycetes</taxon>
        <taxon>Micrococcales</taxon>
        <taxon>Microbacteriaceae</taxon>
        <taxon>Lacisediminihabitans</taxon>
    </lineage>
</organism>
<evidence type="ECO:0000313" key="8">
    <source>
        <dbReference type="EMBL" id="TXN30043.1"/>
    </source>
</evidence>
<dbReference type="EMBL" id="VRMG01000008">
    <property type="protein sequence ID" value="TXN30043.1"/>
    <property type="molecule type" value="Genomic_DNA"/>
</dbReference>
<evidence type="ECO:0000313" key="9">
    <source>
        <dbReference type="Proteomes" id="UP000321379"/>
    </source>
</evidence>
<dbReference type="InterPro" id="IPR018020">
    <property type="entry name" value="OHCU_decarboxylase"/>
</dbReference>
<dbReference type="PANTHER" id="PTHR43466:SF1">
    <property type="entry name" value="2-OXO-4-HYDROXY-4-CARBOXY-5-UREIDOIMIDAZOLINE DECARBOXYLASE-RELATED"/>
    <property type="match status" value="1"/>
</dbReference>
<evidence type="ECO:0000259" key="7">
    <source>
        <dbReference type="Pfam" id="PF09349"/>
    </source>
</evidence>
<reference evidence="8 9" key="1">
    <citation type="submission" date="2019-08" db="EMBL/GenBank/DDBJ databases">
        <title>Bacterial whole genome sequence for Glaciihabitans sp. CHu50b-6-2.</title>
        <authorList>
            <person name="Jin L."/>
        </authorList>
    </citation>
    <scope>NUCLEOTIDE SEQUENCE [LARGE SCALE GENOMIC DNA]</scope>
    <source>
        <strain evidence="8 9">CHu50b-6-2</strain>
    </source>
</reference>
<dbReference type="Pfam" id="PF09349">
    <property type="entry name" value="OHCU_decarbox"/>
    <property type="match status" value="1"/>
</dbReference>
<dbReference type="RefSeq" id="WP_147784086.1">
    <property type="nucleotide sequence ID" value="NZ_VRMG01000008.1"/>
</dbReference>
<feature type="domain" description="Oxo-4-hydroxy-4-carboxy-5-ureidoimidazoline decarboxylase" evidence="7">
    <location>
        <begin position="6"/>
        <end position="155"/>
    </location>
</feature>
<dbReference type="InterPro" id="IPR017595">
    <property type="entry name" value="OHCU_decarboxylase-2"/>
</dbReference>
<dbReference type="SUPFAM" id="SSF158694">
    <property type="entry name" value="UraD-Like"/>
    <property type="match status" value="1"/>
</dbReference>
<dbReference type="NCBIfam" id="TIGR03180">
    <property type="entry name" value="UraD_2"/>
    <property type="match status" value="1"/>
</dbReference>
<comment type="caution">
    <text evidence="8">The sequence shown here is derived from an EMBL/GenBank/DDBJ whole genome shotgun (WGS) entry which is preliminary data.</text>
</comment>
<dbReference type="Gene3D" id="1.10.3330.10">
    <property type="entry name" value="Oxo-4-hydroxy-4-carboxy-5-ureidoimidazoline decarboxylase"/>
    <property type="match status" value="1"/>
</dbReference>
<keyword evidence="5" id="KW-0210">Decarboxylase</keyword>
<dbReference type="Proteomes" id="UP000321379">
    <property type="component" value="Unassembled WGS sequence"/>
</dbReference>
<keyword evidence="6 8" id="KW-0456">Lyase</keyword>
<evidence type="ECO:0000256" key="6">
    <source>
        <dbReference type="ARBA" id="ARBA00023239"/>
    </source>
</evidence>
<evidence type="ECO:0000256" key="5">
    <source>
        <dbReference type="ARBA" id="ARBA00022793"/>
    </source>
</evidence>
<accession>A0A5C8UP65</accession>
<evidence type="ECO:0000256" key="3">
    <source>
        <dbReference type="ARBA" id="ARBA00012257"/>
    </source>
</evidence>
<dbReference type="AlphaFoldDB" id="A0A5C8UP65"/>
<evidence type="ECO:0000256" key="4">
    <source>
        <dbReference type="ARBA" id="ARBA00022631"/>
    </source>
</evidence>
<dbReference type="NCBIfam" id="NF010372">
    <property type="entry name" value="PRK13798.1"/>
    <property type="match status" value="1"/>
</dbReference>
<dbReference type="PANTHER" id="PTHR43466">
    <property type="entry name" value="2-OXO-4-HYDROXY-4-CARBOXY-5-UREIDOIMIDAZOLINE DECARBOXYLASE-RELATED"/>
    <property type="match status" value="1"/>
</dbReference>
<keyword evidence="9" id="KW-1185">Reference proteome</keyword>
<proteinExistence type="predicted"/>
<gene>
    <name evidence="8" type="primary">uraD</name>
    <name evidence="8" type="ORF">FVP33_13035</name>
</gene>
<keyword evidence="4" id="KW-0659">Purine metabolism</keyword>
<evidence type="ECO:0000256" key="1">
    <source>
        <dbReference type="ARBA" id="ARBA00001163"/>
    </source>
</evidence>
<comment type="pathway">
    <text evidence="2">Purine metabolism; urate degradation; (S)-allantoin from urate: step 3/3.</text>
</comment>
<dbReference type="GO" id="GO:0006144">
    <property type="term" value="P:purine nucleobase metabolic process"/>
    <property type="evidence" value="ECO:0007669"/>
    <property type="project" value="UniProtKB-KW"/>
</dbReference>
<name>A0A5C8UP65_9MICO</name>
<dbReference type="GO" id="GO:0019628">
    <property type="term" value="P:urate catabolic process"/>
    <property type="evidence" value="ECO:0007669"/>
    <property type="project" value="TreeGrafter"/>
</dbReference>
<dbReference type="InterPro" id="IPR036778">
    <property type="entry name" value="OHCU_decarboxylase_sf"/>
</dbReference>
<protein>
    <recommendedName>
        <fullName evidence="3">2-oxo-4-hydroxy-4-carboxy-5-ureidoimidazoline decarboxylase</fullName>
        <ecNumber evidence="3">4.1.1.97</ecNumber>
    </recommendedName>
</protein>
<evidence type="ECO:0000256" key="2">
    <source>
        <dbReference type="ARBA" id="ARBA00004754"/>
    </source>
</evidence>